<organism evidence="1 2">
    <name type="scientific">Naganishia cerealis</name>
    <dbReference type="NCBI Taxonomy" id="610337"/>
    <lineage>
        <taxon>Eukaryota</taxon>
        <taxon>Fungi</taxon>
        <taxon>Dikarya</taxon>
        <taxon>Basidiomycota</taxon>
        <taxon>Agaricomycotina</taxon>
        <taxon>Tremellomycetes</taxon>
        <taxon>Filobasidiales</taxon>
        <taxon>Filobasidiaceae</taxon>
        <taxon>Naganishia</taxon>
    </lineage>
</organism>
<proteinExistence type="predicted"/>
<keyword evidence="2" id="KW-1185">Reference proteome</keyword>
<reference evidence="1" key="1">
    <citation type="submission" date="2023-04" db="EMBL/GenBank/DDBJ databases">
        <title>Draft Genome sequencing of Naganishia species isolated from polar environments using Oxford Nanopore Technology.</title>
        <authorList>
            <person name="Leo P."/>
            <person name="Venkateswaran K."/>
        </authorList>
    </citation>
    <scope>NUCLEOTIDE SEQUENCE</scope>
    <source>
        <strain evidence="1">MNA-CCFEE 5261</strain>
    </source>
</reference>
<dbReference type="Proteomes" id="UP001241377">
    <property type="component" value="Unassembled WGS sequence"/>
</dbReference>
<protein>
    <submittedName>
        <fullName evidence="1">Uncharacterized protein</fullName>
    </submittedName>
</protein>
<name>A0ACC2WEV5_9TREE</name>
<dbReference type="EMBL" id="JASBWR010000015">
    <property type="protein sequence ID" value="KAJ9109865.1"/>
    <property type="molecule type" value="Genomic_DNA"/>
</dbReference>
<evidence type="ECO:0000313" key="2">
    <source>
        <dbReference type="Proteomes" id="UP001241377"/>
    </source>
</evidence>
<sequence>MIQQTFRGPSAQAFLSYLCPTSLSSLQPYSSSLSVLLNESGGIIDDMIVTKHANDNEFYVVTNAGRAKEDGEWLWTQLRDWNATEGKGKGKEVEWNKLEGYGLVALQGPKAGEVLQKLTSYDVSSLKFGQAAYMDIQGAKCHVARGGYTGEDGFEISLPPDAAVAITEKIAGNSEVQLTGLGARDSLRLEAGMCLYGNDLDETVSPVEAGLSWVVGKDRRATGDFIGAERVLRELKEGPARRRIGLEILGAPARQGAEIFSDDESTQIGVITSGIPSPTLGINIAMGYVKNGYHKKGTQLKVKVIRFGFKMNIELEDQSVLLRKIEQHRLREQNLSSLPSLDQTSDYEGSDEEDNREYFEVLKRKNRAARESEELEKDNVGRDFEDEDTETPVPTRVSKKPIFSQAQKVQRSTTPPYQPVNRVLQVLKSPTASSASSDQLANLPNMSESSGNSLPVTSTPAPNRLEAQFSENTPAVAISGHQVSNDGHKRFAKAIRQKGRYSSESSANGSFSIATIQYRESENEGQSQNFDLYSNNSLDLPKLTVRDLPEGIQYHDYAVPIKGGENSASEAEEPTTARKNTERNKYIPNNEYDNKDDRFDTSLEDQANFDYTNSERGGDGSERGQDMSDFTDADEANKPKDDVVDIVVEMPDETVDSNGSPAPDWVNTRTRYRSQSPNQQRPVLPRSPHPRALLASANAQRNQERIPSLSRSESETSDRSVSFDNIAQTPVMEDNEGQFSMSAATPGGQEMDKDIPQTGTSIQIDTSSLDDILEADEYSGHHNESATSERMAQNHIAYTPTPMYSHHHSTLSTPGIARHASVMETPLQQTQPPSFDTMIREERSLRDITYLTQHEKYNLPAPSEYAPSTTKGAPMQTPKPIDKSRAGFLLSALKSTSKPIRRHAIAGRMSLGRSVALGGIDAAELSLLNGSVAHRQGHYENEAFSVADISSVSISSSVDLTTDKRLSTAHPRGNMSVPEITLPDGPNQDGVSQANLIKQMRLSTVALSEENKSQELVIQRLKELCALHRVEIPQELQFPLEKAGNNQESSARLPGSPNNDKAARDLDLQIRQLSQECQEKDDEIAKLNELVKVGANKVSVPDRNTIADFDARLERLRQEHMEETQRMAQDIQTLKEGAESDKAQIEELHQELTEQDNVIAKEKAEFEADFHELEERITVLTQEKEDLLRAQQGRNVDDDHSRMQDELEHLREELKQSMEQLQEYEQNIRDLQAKLQHANDENAQFVGDAFQAEDDAKLALFTRRDLEADIVEEQTTNKKLRSELDSRDLVMSEMKEQLHDQEEALRRKTTELDAATKRVEEVQREDDNHRSEIQTLQSQVDELRVSLDTAAEDLQHTEEKYTTENRRANDLQRHLDSASDDLEAAQEEIHKLQAELDGQVAISTGNNGRQLSEELTQAESMVKHLQGRLAACEDELERAHHQSANQARQMAAIRQKDVKIDTLTSEKAALLERIRLFSNQTVANDLKTPAKGIAGSFAVSPSSSLKPINRVLLNLRTPRTPGQLSEMTWLSASSVGGAEEAVMAQLQTMGEELKEANKHIEENFSELEKRGILGCSLAEELADAHGQIATLKERLQSTYKQRNRAIDRLRVTVCPGCDLSFDAGEPLRSTTADIGGHSDELAASTSKPERSRLRQSLAALREQYDGLQLEFKKHQERHNYQVESLNSDIDMLVSEKMKIIEENRKTFCQLENQHVGEVRELRSEKEKLEDEKHTVELAQKELESGRLKAIALQRELDASNMRIHGLKTEGSELKTENTQLTTDLETHKQRLLAAELSNKGKIKEWNIWHSACDDYSSELTILRDKDLRHLKSEIEVLQRQYAASQDATTCAEQECNQLRKRLTELQERLVVADAKFAKEAKSHDRLHKQLSSLEKSLKEHRKEAEDFSTGLKAMQKQHAMEKHKAAMAEIFEREKEHAMAKIADLEAQLAETQSRRGPTSIDHQHRKQ</sequence>
<evidence type="ECO:0000313" key="1">
    <source>
        <dbReference type="EMBL" id="KAJ9109865.1"/>
    </source>
</evidence>
<accession>A0ACC2WEV5</accession>
<gene>
    <name evidence="1" type="ORF">QFC19_001844</name>
</gene>
<comment type="caution">
    <text evidence="1">The sequence shown here is derived from an EMBL/GenBank/DDBJ whole genome shotgun (WGS) entry which is preliminary data.</text>
</comment>